<evidence type="ECO:0000259" key="1">
    <source>
        <dbReference type="PROSITE" id="PS50011"/>
    </source>
</evidence>
<dbReference type="Pfam" id="PF07714">
    <property type="entry name" value="PK_Tyr_Ser-Thr"/>
    <property type="match status" value="1"/>
</dbReference>
<protein>
    <recommendedName>
        <fullName evidence="1">Protein kinase domain-containing protein</fullName>
    </recommendedName>
</protein>
<keyword evidence="3" id="KW-1185">Reference proteome</keyword>
<dbReference type="Proteomes" id="UP000326396">
    <property type="component" value="Linkage Group LG6"/>
</dbReference>
<dbReference type="InterPro" id="IPR045272">
    <property type="entry name" value="ANXUR1/2-like"/>
</dbReference>
<organism evidence="2 3">
    <name type="scientific">Mikania micrantha</name>
    <name type="common">bitter vine</name>
    <dbReference type="NCBI Taxonomy" id="192012"/>
    <lineage>
        <taxon>Eukaryota</taxon>
        <taxon>Viridiplantae</taxon>
        <taxon>Streptophyta</taxon>
        <taxon>Embryophyta</taxon>
        <taxon>Tracheophyta</taxon>
        <taxon>Spermatophyta</taxon>
        <taxon>Magnoliopsida</taxon>
        <taxon>eudicotyledons</taxon>
        <taxon>Gunneridae</taxon>
        <taxon>Pentapetalae</taxon>
        <taxon>asterids</taxon>
        <taxon>campanulids</taxon>
        <taxon>Asterales</taxon>
        <taxon>Asteraceae</taxon>
        <taxon>Asteroideae</taxon>
        <taxon>Heliantheae alliance</taxon>
        <taxon>Eupatorieae</taxon>
        <taxon>Mikania</taxon>
    </lineage>
</organism>
<dbReference type="InterPro" id="IPR001245">
    <property type="entry name" value="Ser-Thr/Tyr_kinase_cat_dom"/>
</dbReference>
<dbReference type="GO" id="GO:0004714">
    <property type="term" value="F:transmembrane receptor protein tyrosine kinase activity"/>
    <property type="evidence" value="ECO:0007669"/>
    <property type="project" value="InterPro"/>
</dbReference>
<evidence type="ECO:0000313" key="2">
    <source>
        <dbReference type="EMBL" id="KAD3337367.1"/>
    </source>
</evidence>
<dbReference type="GO" id="GO:0005524">
    <property type="term" value="F:ATP binding"/>
    <property type="evidence" value="ECO:0007669"/>
    <property type="project" value="InterPro"/>
</dbReference>
<dbReference type="OrthoDB" id="4062651at2759"/>
<dbReference type="PROSITE" id="PS50011">
    <property type="entry name" value="PROTEIN_KINASE_DOM"/>
    <property type="match status" value="1"/>
</dbReference>
<dbReference type="InterPro" id="IPR000719">
    <property type="entry name" value="Prot_kinase_dom"/>
</dbReference>
<dbReference type="InterPro" id="IPR011009">
    <property type="entry name" value="Kinase-like_dom_sf"/>
</dbReference>
<accession>A0A5N6MA82</accession>
<dbReference type="GO" id="GO:0009506">
    <property type="term" value="C:plasmodesma"/>
    <property type="evidence" value="ECO:0007669"/>
    <property type="project" value="TreeGrafter"/>
</dbReference>
<dbReference type="Gene3D" id="1.10.510.10">
    <property type="entry name" value="Transferase(Phosphotransferase) domain 1"/>
    <property type="match status" value="1"/>
</dbReference>
<gene>
    <name evidence="2" type="ORF">E3N88_32887</name>
</gene>
<feature type="domain" description="Protein kinase" evidence="1">
    <location>
        <begin position="1"/>
        <end position="282"/>
    </location>
</feature>
<dbReference type="GO" id="GO:0005886">
    <property type="term" value="C:plasma membrane"/>
    <property type="evidence" value="ECO:0007669"/>
    <property type="project" value="TreeGrafter"/>
</dbReference>
<evidence type="ECO:0000313" key="3">
    <source>
        <dbReference type="Proteomes" id="UP000326396"/>
    </source>
</evidence>
<dbReference type="PANTHER" id="PTHR27003">
    <property type="entry name" value="OS07G0166700 PROTEIN"/>
    <property type="match status" value="1"/>
</dbReference>
<name>A0A5N6MA82_9ASTR</name>
<proteinExistence type="predicted"/>
<dbReference type="PANTHER" id="PTHR27003:SF477">
    <property type="entry name" value="PROTEIN KINASE DOMAIN-CONTAINING PROTEIN"/>
    <property type="match status" value="1"/>
</dbReference>
<dbReference type="SUPFAM" id="SSF56112">
    <property type="entry name" value="Protein kinase-like (PK-like)"/>
    <property type="match status" value="1"/>
</dbReference>
<dbReference type="EMBL" id="SZYD01000016">
    <property type="protein sequence ID" value="KAD3337367.1"/>
    <property type="molecule type" value="Genomic_DNA"/>
</dbReference>
<dbReference type="AlphaFoldDB" id="A0A5N6MA82"/>
<sequence length="347" mass="39609">MDQKINPMMVKKIAIVIRSWKMRLKMQLQQHVKGLQLPVSGGGRIWVFGGRRRFRGVFDGVPEVKTKTKNAEIHRCFKTNIIHAVVFHIYLNLKNDPQIIHGSASSGTLSMLFSYNYNAAYSVPLSVFSGKQTPNPLLRQWVNHLRTTVRCSNRPSRLSTGQLFLYNSVKGTFGYIDPNYFHSGKLTRKSDVYSFGVVLFEVLTGKQALDPTFDENRPSLAVWAQHHFKERRINDIIDHRMVGQISKKCLKAFASIAVQCLHNQPKLRPTMAEVVVKLDSILLREREHLGSGVDDGRFINKVRYFLKDKADLVSTHAEGSKYDISAEYNQKSNNQNLKTFTNVELVT</sequence>
<reference evidence="2 3" key="1">
    <citation type="submission" date="2019-05" db="EMBL/GenBank/DDBJ databases">
        <title>Mikania micrantha, genome provides insights into the molecular mechanism of rapid growth.</title>
        <authorList>
            <person name="Liu B."/>
        </authorList>
    </citation>
    <scope>NUCLEOTIDE SEQUENCE [LARGE SCALE GENOMIC DNA]</scope>
    <source>
        <strain evidence="2">NLD-2019</strain>
        <tissue evidence="2">Leaf</tissue>
    </source>
</reference>
<comment type="caution">
    <text evidence="2">The sequence shown here is derived from an EMBL/GenBank/DDBJ whole genome shotgun (WGS) entry which is preliminary data.</text>
</comment>